<dbReference type="InterPro" id="IPR013216">
    <property type="entry name" value="Methyltransf_11"/>
</dbReference>
<keyword evidence="5" id="KW-1185">Reference proteome</keyword>
<dbReference type="Gene3D" id="3.40.50.150">
    <property type="entry name" value="Vaccinia Virus protein VP39"/>
    <property type="match status" value="2"/>
</dbReference>
<evidence type="ECO:0000313" key="5">
    <source>
        <dbReference type="Proteomes" id="UP000553632"/>
    </source>
</evidence>
<gene>
    <name evidence="4" type="ORF">FOZ63_024642</name>
</gene>
<proteinExistence type="predicted"/>
<dbReference type="InterPro" id="IPR029063">
    <property type="entry name" value="SAM-dependent_MTases_sf"/>
</dbReference>
<accession>A0A7J6RHV7</accession>
<feature type="domain" description="Methyltransferase type 11" evidence="2">
    <location>
        <begin position="309"/>
        <end position="407"/>
    </location>
</feature>
<evidence type="ECO:0000259" key="3">
    <source>
        <dbReference type="Pfam" id="PF08242"/>
    </source>
</evidence>
<dbReference type="Pfam" id="PF08242">
    <property type="entry name" value="Methyltransf_12"/>
    <property type="match status" value="1"/>
</dbReference>
<dbReference type="EMBL" id="JABANO010026004">
    <property type="protein sequence ID" value="KAF4719290.1"/>
    <property type="molecule type" value="Genomic_DNA"/>
</dbReference>
<feature type="domain" description="Methyltransferase type 12" evidence="3">
    <location>
        <begin position="67"/>
        <end position="164"/>
    </location>
</feature>
<organism evidence="4 5">
    <name type="scientific">Perkinsus olseni</name>
    <name type="common">Perkinsus atlanticus</name>
    <dbReference type="NCBI Taxonomy" id="32597"/>
    <lineage>
        <taxon>Eukaryota</taxon>
        <taxon>Sar</taxon>
        <taxon>Alveolata</taxon>
        <taxon>Perkinsozoa</taxon>
        <taxon>Perkinsea</taxon>
        <taxon>Perkinsida</taxon>
        <taxon>Perkinsidae</taxon>
        <taxon>Perkinsus</taxon>
    </lineage>
</organism>
<name>A0A7J6RHV7_PEROL</name>
<dbReference type="Proteomes" id="UP000553632">
    <property type="component" value="Unassembled WGS sequence"/>
</dbReference>
<dbReference type="GO" id="GO:0008757">
    <property type="term" value="F:S-adenosylmethionine-dependent methyltransferase activity"/>
    <property type="evidence" value="ECO:0007669"/>
    <property type="project" value="InterPro"/>
</dbReference>
<keyword evidence="1" id="KW-0808">Transferase</keyword>
<dbReference type="InterPro" id="IPR013217">
    <property type="entry name" value="Methyltransf_12"/>
</dbReference>
<dbReference type="PANTHER" id="PTHR43861">
    <property type="entry name" value="TRANS-ACONITATE 2-METHYLTRANSFERASE-RELATED"/>
    <property type="match status" value="1"/>
</dbReference>
<evidence type="ECO:0000313" key="4">
    <source>
        <dbReference type="EMBL" id="KAF4719290.1"/>
    </source>
</evidence>
<dbReference type="CDD" id="cd02440">
    <property type="entry name" value="AdoMet_MTases"/>
    <property type="match status" value="2"/>
</dbReference>
<dbReference type="Pfam" id="PF08241">
    <property type="entry name" value="Methyltransf_11"/>
    <property type="match status" value="1"/>
</dbReference>
<dbReference type="PANTHER" id="PTHR43861:SF3">
    <property type="entry name" value="PUTATIVE (AFU_ORTHOLOGUE AFUA_2G14390)-RELATED"/>
    <property type="match status" value="1"/>
</dbReference>
<comment type="caution">
    <text evidence="4">The sequence shown here is derived from an EMBL/GenBank/DDBJ whole genome shotgun (WGS) entry which is preliminary data.</text>
</comment>
<dbReference type="AlphaFoldDB" id="A0A7J6RHV7"/>
<evidence type="ECO:0000259" key="2">
    <source>
        <dbReference type="Pfam" id="PF08241"/>
    </source>
</evidence>
<dbReference type="SUPFAM" id="SSF53335">
    <property type="entry name" value="S-adenosyl-L-methionine-dependent methyltransferases"/>
    <property type="match status" value="2"/>
</dbReference>
<reference evidence="4 5" key="1">
    <citation type="submission" date="2020-04" db="EMBL/GenBank/DDBJ databases">
        <title>Perkinsus olseni comparative genomics.</title>
        <authorList>
            <person name="Bogema D.R."/>
        </authorList>
    </citation>
    <scope>NUCLEOTIDE SEQUENCE [LARGE SCALE GENOMIC DNA]</scope>
    <source>
        <strain evidence="4 5">ATCC PRA-207</strain>
    </source>
</reference>
<protein>
    <submittedName>
        <fullName evidence="4">Uncharacterized protein</fullName>
    </submittedName>
</protein>
<sequence>MQSTCPEVADFSKISHYPEGANKEFQDKDKDQLLEFFLPKFEVERPLAHHLDGLFEVFGLTPEAVTVEVGPGTGLLTREFSRRPGKKVYATELSDGFIQHLKADPRIDKNKVEIIRCTEEDLCLPAETDGSVDLAVLCDVYHHLTYPKTIIQQLRKALKDTGRLVLVDFWRDPNKSTREDKTWVIEHLRADKDVFVEEIRSEGFDVVAEPEIEGLIENYVVIFKKAHIAMKLCEYGMELAPTDPHAVPKAQGGYYGSRMGSANKDFQDKDKDELIDFFTPLFEVERPLAHHLDGLFEILGLTHETVTIEVGPGTGLLTRELSLRPGKKVYAPELSDGFIQHLKSDPRIDNNKVEIIGCTEEDLCLPAETDGSVDLAVLCDVYHHLTYPKTIIQQLRKALKDTGRLVLVDFWRDPKRSNREDKMWVMEHVRADKDVFVEEIGAVGFDVVAEPEIEGLTEKYVVIFNKSSDEFS</sequence>
<evidence type="ECO:0000256" key="1">
    <source>
        <dbReference type="ARBA" id="ARBA00022679"/>
    </source>
</evidence>